<dbReference type="EMBL" id="QPJI01000016">
    <property type="protein sequence ID" value="RCW64064.1"/>
    <property type="molecule type" value="Genomic_DNA"/>
</dbReference>
<keyword evidence="1" id="KW-0175">Coiled coil</keyword>
<gene>
    <name evidence="4" type="ORF">DET61_116105</name>
</gene>
<feature type="coiled-coil region" evidence="1">
    <location>
        <begin position="63"/>
        <end position="135"/>
    </location>
</feature>
<evidence type="ECO:0000256" key="2">
    <source>
        <dbReference type="SAM" id="MobiDB-lite"/>
    </source>
</evidence>
<dbReference type="RefSeq" id="WP_114435173.1">
    <property type="nucleotide sequence ID" value="NZ_QPJI01000016.1"/>
</dbReference>
<evidence type="ECO:0000256" key="3">
    <source>
        <dbReference type="SAM" id="Phobius"/>
    </source>
</evidence>
<evidence type="ECO:0000256" key="1">
    <source>
        <dbReference type="SAM" id="Coils"/>
    </source>
</evidence>
<dbReference type="CDD" id="cd16430">
    <property type="entry name" value="TraB"/>
    <property type="match status" value="1"/>
</dbReference>
<feature type="region of interest" description="Disordered" evidence="2">
    <location>
        <begin position="140"/>
        <end position="241"/>
    </location>
</feature>
<keyword evidence="3" id="KW-0812">Transmembrane</keyword>
<evidence type="ECO:0000313" key="4">
    <source>
        <dbReference type="EMBL" id="RCW64064.1"/>
    </source>
</evidence>
<keyword evidence="3" id="KW-1133">Transmembrane helix</keyword>
<dbReference type="Proteomes" id="UP000253647">
    <property type="component" value="Unassembled WGS sequence"/>
</dbReference>
<dbReference type="AlphaFoldDB" id="A0A368XDF0"/>
<accession>A0A368XDF0</accession>
<comment type="caution">
    <text evidence="4">The sequence shown here is derived from an EMBL/GenBank/DDBJ whole genome shotgun (WGS) entry which is preliminary data.</text>
</comment>
<evidence type="ECO:0000313" key="5">
    <source>
        <dbReference type="Proteomes" id="UP000253647"/>
    </source>
</evidence>
<keyword evidence="3" id="KW-0472">Membrane</keyword>
<proteinExistence type="predicted"/>
<sequence length="452" mass="49104">MNRFWENLDPKHKQWAVIGLAVVGLILVVAIFVGEAEQKYSRGTDQEVVRNVLNERTSRDIGIDAMASRLKALEEQLRERTQELNTTQEKLEETRNSVGVGKDVARQLASLKEDLVKIREERVKTESELAQLKQNIADGNLDMPSLQTNQDTSGASWQEGQIAVPPSRSSAVPDEKDVNRYFQNAPVPQFGDARRQSANGRNVSAGESSESPSRKIQITTVTEAKQNPTTDQQTADSEGEGTGIYIPSGSLLTGTLMTGLDAPTGQGARRDPFPVVVRLQKDAILPNDFSADVKGCMAILSGYGDLSSERVYLRSEGVSCIREDGRSIEARLSGYAVGEDGKAGLRSRLVTKQGSLVGRSMIAGFFGGVSQAFNVSPVPTLDTSGDSENIRYLNTFSTEALQGGLVSGASNALEKVADFWLKLADSMYPILQMDAGRQMDIVMVKGAELKLQ</sequence>
<feature type="compositionally biased region" description="Polar residues" evidence="2">
    <location>
        <begin position="196"/>
        <end position="236"/>
    </location>
</feature>
<dbReference type="InterPro" id="IPR005498">
    <property type="entry name" value="T4SS_VirB10/TraB/TrbI"/>
</dbReference>
<organism evidence="4 5">
    <name type="scientific">Marinobacter nauticus</name>
    <name type="common">Marinobacter hydrocarbonoclasticus</name>
    <name type="synonym">Marinobacter aquaeolei</name>
    <dbReference type="NCBI Taxonomy" id="2743"/>
    <lineage>
        <taxon>Bacteria</taxon>
        <taxon>Pseudomonadati</taxon>
        <taxon>Pseudomonadota</taxon>
        <taxon>Gammaproteobacteria</taxon>
        <taxon>Pseudomonadales</taxon>
        <taxon>Marinobacteraceae</taxon>
        <taxon>Marinobacter</taxon>
    </lineage>
</organism>
<dbReference type="Pfam" id="PF03743">
    <property type="entry name" value="TrbI"/>
    <property type="match status" value="1"/>
</dbReference>
<protein>
    <submittedName>
        <fullName evidence="4">Conjugal transfer pilus assembly protein TraB</fullName>
    </submittedName>
</protein>
<feature type="compositionally biased region" description="Polar residues" evidence="2">
    <location>
        <begin position="145"/>
        <end position="159"/>
    </location>
</feature>
<name>A0A368XDF0_MARNT</name>
<feature type="transmembrane region" description="Helical" evidence="3">
    <location>
        <begin position="15"/>
        <end position="33"/>
    </location>
</feature>
<reference evidence="4 5" key="1">
    <citation type="submission" date="2018-07" db="EMBL/GenBank/DDBJ databases">
        <title>Freshwater and sediment microbial communities from various areas in North America, analyzing microbe dynamics in response to fracking.</title>
        <authorList>
            <person name="Lamendella R."/>
        </authorList>
    </citation>
    <scope>NUCLEOTIDE SEQUENCE [LARGE SCALE GENOMIC DNA]</scope>
    <source>
        <strain evidence="4 5">105B</strain>
    </source>
</reference>